<comment type="caution">
    <text evidence="3">The sequence shown here is derived from an EMBL/GenBank/DDBJ whole genome shotgun (WGS) entry which is preliminary data.</text>
</comment>
<evidence type="ECO:0000259" key="2">
    <source>
        <dbReference type="Pfam" id="PF23658"/>
    </source>
</evidence>
<dbReference type="SUPFAM" id="SSF52096">
    <property type="entry name" value="ClpP/crotonase"/>
    <property type="match status" value="1"/>
</dbReference>
<keyword evidence="1" id="KW-0732">Signal</keyword>
<evidence type="ECO:0000313" key="4">
    <source>
        <dbReference type="Proteomes" id="UP000829685"/>
    </source>
</evidence>
<name>A0A9P9WJD2_9PEZI</name>
<evidence type="ECO:0000256" key="1">
    <source>
        <dbReference type="SAM" id="SignalP"/>
    </source>
</evidence>
<evidence type="ECO:0000313" key="3">
    <source>
        <dbReference type="EMBL" id="KAI1866515.1"/>
    </source>
</evidence>
<dbReference type="Proteomes" id="UP000829685">
    <property type="component" value="Unassembled WGS sequence"/>
</dbReference>
<dbReference type="PANTHER" id="PTHR37049">
    <property type="entry name" value="PEPTIDASE S41 FAMILY PROTEIN"/>
    <property type="match status" value="1"/>
</dbReference>
<feature type="chain" id="PRO_5040165825" description="CPAF-like PDZ domain-containing protein" evidence="1">
    <location>
        <begin position="23"/>
        <end position="754"/>
    </location>
</feature>
<keyword evidence="4" id="KW-1185">Reference proteome</keyword>
<dbReference type="AlphaFoldDB" id="A0A9P9WJD2"/>
<organism evidence="3 4">
    <name type="scientific">Neoarthrinium moseri</name>
    <dbReference type="NCBI Taxonomy" id="1658444"/>
    <lineage>
        <taxon>Eukaryota</taxon>
        <taxon>Fungi</taxon>
        <taxon>Dikarya</taxon>
        <taxon>Ascomycota</taxon>
        <taxon>Pezizomycotina</taxon>
        <taxon>Sordariomycetes</taxon>
        <taxon>Xylariomycetidae</taxon>
        <taxon>Amphisphaeriales</taxon>
        <taxon>Apiosporaceae</taxon>
        <taxon>Neoarthrinium</taxon>
    </lineage>
</organism>
<protein>
    <recommendedName>
        <fullName evidence="2">CPAF-like PDZ domain-containing protein</fullName>
    </recommendedName>
</protein>
<dbReference type="EMBL" id="JAFIMR010000020">
    <property type="protein sequence ID" value="KAI1866515.1"/>
    <property type="molecule type" value="Genomic_DNA"/>
</dbReference>
<feature type="signal peptide" evidence="1">
    <location>
        <begin position="1"/>
        <end position="22"/>
    </location>
</feature>
<dbReference type="PANTHER" id="PTHR37049:SF4">
    <property type="entry name" value="RHODANESE DOMAIN-CONTAINING PROTEIN"/>
    <property type="match status" value="1"/>
</dbReference>
<feature type="domain" description="CPAF-like PDZ" evidence="2">
    <location>
        <begin position="167"/>
        <end position="275"/>
    </location>
</feature>
<dbReference type="InterPro" id="IPR029045">
    <property type="entry name" value="ClpP/crotonase-like_dom_sf"/>
</dbReference>
<sequence>MVAFHQAKPNCWFVVLVALVSAAPAPQITSIVTASPDACAQISPATASFLAQNPSATPTIAASLAHDCLQSVPNKPEPAKKLVNSLQAFVQWQSTLAWLKNPPSSYTLPATDIVGRLSNISATSASGRFASEYDFQLAIFETFTSAHDGHFAFRPDIFKAFGFRNALASDIVSVSSDGKAVPKLYHRADLNSTTTASAITKINGRDAAAFIEELNLRFSSFQDPDSQWNSMFQTYATPGTALTVAASLAFQGKSVTLTYENGQERTEESFAVLRAGVDFAGIQSGEDFYNRFCNPDAASAPTTTVVTSTTATARSTSTVVATLSPTIRGYPSPIIRDSGSDSTSGYFLNGTGYEDVAVLAVSSFSNGANVGTLEYLTNFQSTVEGFLSQSKIAGKRRLIVDLTANGGGFVVAGYELFAQLFPDVEMFQANNLRLADSLVNIARIVDSLPANFNVSTPAQLLAVQALSSSAIISNIIPGGVFRPEGSQFNSVEDILAPVSLQGDLFTAYQATPLNETSAEFNLTGTGTRSNPPPAVFAPENVVLLTDGTCGSTCTLFSYLMILGLNIKTTAVGGRPIAGPMQSIAGVEGAQVFELGDISNVASAVIELGPEVRKAELQNGELGILAEGYAIARATDPRSPGAVNGKNQFASMDAQTPLQFLMQPANCRFFYTAEMLTRPELVWQRVVDATWTDPEAMCVAGSRIVTNESQALDPLFRLSSEPPAVNAESGASGLTRAISLTNMLVLLATVLFSFC</sequence>
<gene>
    <name evidence="3" type="ORF">JX265_007816</name>
</gene>
<proteinExistence type="predicted"/>
<accession>A0A9P9WJD2</accession>
<reference evidence="3" key="1">
    <citation type="submission" date="2021-03" db="EMBL/GenBank/DDBJ databases">
        <title>Revisited historic fungal species revealed as producer of novel bioactive compounds through whole genome sequencing and comparative genomics.</title>
        <authorList>
            <person name="Vignolle G.A."/>
            <person name="Hochenegger N."/>
            <person name="Mach R.L."/>
            <person name="Mach-Aigner A.R."/>
            <person name="Javad Rahimi M."/>
            <person name="Salim K.A."/>
            <person name="Chan C.M."/>
            <person name="Lim L.B.L."/>
            <person name="Cai F."/>
            <person name="Druzhinina I.S."/>
            <person name="U'Ren J.M."/>
            <person name="Derntl C."/>
        </authorList>
    </citation>
    <scope>NUCLEOTIDE SEQUENCE</scope>
    <source>
        <strain evidence="3">TUCIM 5799</strain>
    </source>
</reference>
<dbReference type="Pfam" id="PF23658">
    <property type="entry name" value="PDZ_CPAF_rel"/>
    <property type="match status" value="1"/>
</dbReference>
<dbReference type="InterPro" id="IPR052766">
    <property type="entry name" value="S41A_metabolite_peptidase"/>
</dbReference>
<dbReference type="InterPro" id="IPR056186">
    <property type="entry name" value="PDZ_CPAF-rel"/>
</dbReference>
<dbReference type="Gene3D" id="3.90.226.10">
    <property type="entry name" value="2-enoyl-CoA Hydratase, Chain A, domain 1"/>
    <property type="match status" value="1"/>
</dbReference>